<dbReference type="Pfam" id="PF07721">
    <property type="entry name" value="TPR_4"/>
    <property type="match status" value="3"/>
</dbReference>
<gene>
    <name evidence="1" type="ORF">DFR76_11546</name>
</gene>
<dbReference type="InterPro" id="IPR011717">
    <property type="entry name" value="TPR-4"/>
</dbReference>
<name>A0A370HPI5_9NOCA</name>
<reference evidence="1 2" key="1">
    <citation type="submission" date="2018-07" db="EMBL/GenBank/DDBJ databases">
        <title>Genomic Encyclopedia of Type Strains, Phase IV (KMG-IV): sequencing the most valuable type-strain genomes for metagenomic binning, comparative biology and taxonomic classification.</title>
        <authorList>
            <person name="Goeker M."/>
        </authorList>
    </citation>
    <scope>NUCLEOTIDE SEQUENCE [LARGE SCALE GENOMIC DNA]</scope>
    <source>
        <strain evidence="1 2">DSM 44290</strain>
    </source>
</reference>
<organism evidence="1 2">
    <name type="scientific">Nocardia pseudobrasiliensis</name>
    <dbReference type="NCBI Taxonomy" id="45979"/>
    <lineage>
        <taxon>Bacteria</taxon>
        <taxon>Bacillati</taxon>
        <taxon>Actinomycetota</taxon>
        <taxon>Actinomycetes</taxon>
        <taxon>Mycobacteriales</taxon>
        <taxon>Nocardiaceae</taxon>
        <taxon>Nocardia</taxon>
    </lineage>
</organism>
<dbReference type="GO" id="GO:0042802">
    <property type="term" value="F:identical protein binding"/>
    <property type="evidence" value="ECO:0007669"/>
    <property type="project" value="InterPro"/>
</dbReference>
<dbReference type="AlphaFoldDB" id="A0A370HPI5"/>
<proteinExistence type="predicted"/>
<evidence type="ECO:0008006" key="3">
    <source>
        <dbReference type="Google" id="ProtNLM"/>
    </source>
</evidence>
<dbReference type="Proteomes" id="UP000254869">
    <property type="component" value="Unassembled WGS sequence"/>
</dbReference>
<evidence type="ECO:0000313" key="2">
    <source>
        <dbReference type="Proteomes" id="UP000254869"/>
    </source>
</evidence>
<dbReference type="STRING" id="1210086.GCA_001613105_07799"/>
<dbReference type="EMBL" id="QQBC01000015">
    <property type="protein sequence ID" value="RDI60418.1"/>
    <property type="molecule type" value="Genomic_DNA"/>
</dbReference>
<accession>A0A370HPI5</accession>
<sequence>MTGPSPYGVQDETLVPLAERYVSAEPVEWRGDTVYPMYCAPLGPDPTTVSLRLRSAAPPDGLLGFGIGLSVLGGHVALDERRLRGVDVWADAMSSGIELRVQAAGPDASLTLTPVWMDTTGATASWTGNYGMLIEHTGADAAILYCSTGIGPVDFTELVIRVEVTASPTDESRYRGALYDLGVAMHGRGDLEQACMLWTQAADFGHAGAAYDLGVVRYRRGELFEAERWWRAAADSGDVRAMAGLAEVLDRRGNPSEARVWRACADSMQRT</sequence>
<keyword evidence="2" id="KW-1185">Reference proteome</keyword>
<protein>
    <recommendedName>
        <fullName evidence="3">Tetratricopeptide repeat protein</fullName>
    </recommendedName>
</protein>
<dbReference type="RefSeq" id="WP_068009164.1">
    <property type="nucleotide sequence ID" value="NZ_QQBC01000015.1"/>
</dbReference>
<dbReference type="SUPFAM" id="SSF81901">
    <property type="entry name" value="HCP-like"/>
    <property type="match status" value="1"/>
</dbReference>
<evidence type="ECO:0000313" key="1">
    <source>
        <dbReference type="EMBL" id="RDI60418.1"/>
    </source>
</evidence>
<dbReference type="Gene3D" id="1.25.40.10">
    <property type="entry name" value="Tetratricopeptide repeat domain"/>
    <property type="match status" value="1"/>
</dbReference>
<comment type="caution">
    <text evidence="1">The sequence shown here is derived from an EMBL/GenBank/DDBJ whole genome shotgun (WGS) entry which is preliminary data.</text>
</comment>
<dbReference type="InterPro" id="IPR011990">
    <property type="entry name" value="TPR-like_helical_dom_sf"/>
</dbReference>